<dbReference type="GO" id="GO:0033897">
    <property type="term" value="F:ribonuclease T2 activity"/>
    <property type="evidence" value="ECO:0007669"/>
    <property type="project" value="InterPro"/>
</dbReference>
<dbReference type="PANTHER" id="PTHR12983">
    <property type="entry name" value="RING FINGER 10 FAMILY MEMBER"/>
    <property type="match status" value="1"/>
</dbReference>
<dbReference type="Gene3D" id="3.90.730.10">
    <property type="entry name" value="Ribonuclease T2-like"/>
    <property type="match status" value="1"/>
</dbReference>
<dbReference type="GO" id="GO:0003723">
    <property type="term" value="F:RNA binding"/>
    <property type="evidence" value="ECO:0007669"/>
    <property type="project" value="InterPro"/>
</dbReference>
<dbReference type="SUPFAM" id="SSF57850">
    <property type="entry name" value="RING/U-box"/>
    <property type="match status" value="1"/>
</dbReference>
<protein>
    <submittedName>
        <fullName evidence="7">RING finger 10</fullName>
    </submittedName>
</protein>
<proteinExistence type="inferred from homology"/>
<name>A0A2P6VCJ4_9CHLO</name>
<evidence type="ECO:0000313" key="7">
    <source>
        <dbReference type="EMBL" id="PSC71813.1"/>
    </source>
</evidence>
<dbReference type="InterPro" id="IPR033130">
    <property type="entry name" value="RNase_T2_His_AS_2"/>
</dbReference>
<feature type="region of interest" description="Disordered" evidence="6">
    <location>
        <begin position="1"/>
        <end position="162"/>
    </location>
</feature>
<evidence type="ECO:0000256" key="3">
    <source>
        <dbReference type="ARBA" id="ARBA00022490"/>
    </source>
</evidence>
<dbReference type="STRING" id="554055.A0A2P6VCJ4"/>
<feature type="compositionally biased region" description="Basic and acidic residues" evidence="6">
    <location>
        <begin position="856"/>
        <end position="869"/>
    </location>
</feature>
<keyword evidence="8" id="KW-1185">Reference proteome</keyword>
<comment type="subcellular location">
    <subcellularLocation>
        <location evidence="1">Cytoplasm</location>
    </subcellularLocation>
</comment>
<sequence>MEKAQAARRSASPQQASPRRAAAAAAAAAGAPPRTSRAGRGRGGLSRELTAQHGGRGGGGGDASGGGPPKQSRGGRGGAGRPQHDEAGRSGGGGGGGGADASFLGSSPGRRGFVPANHLLGFQGRREAERGGGGGRSGRGGGRGGGGRGPPRRPPPKPQPYDCNKFLQANFRFLVSDAVDAHRFETDPDRMLEWEDVVQVEMLSVQPVRCPITLDEHPFCPQITPCGHVFSFPAIVGHLVNHGGPELRKSAPCPLCYTQIAARELRLVQVHPVGAPAVGQPATFQLLRRPRNSINPEAAGQAGGGGGGGCGGRAAPGSPGKGRQRPQPLGGAAPAGGGGAAAGRRFWGGGTAPAPAGPPAARPAAVASADGAPSACNRFSKFTLVGDATPFYVEEAARLAQHAAQVTAEGGVEAAYEVPNLYSAIDALAGRARSAAERRQRLLLEGADPMAQDVLLAPGEAGAQAAAAVKGATTAALSAAAVRRERVAAAAARDKAFPSLAPAAQPPPHPRPAVAARPGRAAVSDEEEGEAAAPGGPGRRQPATAAVPIGQAGSRGGGGGGDRSAGSPTAAELLGSSARSAGAGMLGSSPAAGGDAAGGGGDYYFYQAADGQWLFLCALNLRMLLSHYGSYAACPHSLTAKVLEVEDVVQDEASRRRMRTLAHLPLTATFKLCEVDVSGLLPPEAVAPFEEELAAREKKRAQRAKAEVRRVRQERAAAAAAAAAAANSGLSAAELRSMPLPSASLQPAAFSGRPTSSLYLLVRNFGPTFCAHQRVRGGHCSRATFPAFTIHGLWAEFSDGSWPQFCDVDYTICSSCHGCRKPSLGDEGSSKLTLAADGGASSAKPLSRRVPLGGQEPREVAQEGNKRQQCEWPSFGGPNAGFWEHEWRRHGTCASCISTDRSTFVDAAMRLHEQYDLDAAFGKAGIVPSDTATYTPQQLAAAVKAATGATPILVCFKDFRLGRWLLEEVRMCVGGKDLQAFDCPPGVMADHACEQHAACGNEVLLPTGDGPVPAECRAFIPDWAPGAHDDSAHESAIRVSADGAAAGGAFS</sequence>
<comment type="caution">
    <text evidence="7">The sequence shown here is derived from an EMBL/GenBank/DDBJ whole genome shotgun (WGS) entry which is preliminary data.</text>
</comment>
<feature type="compositionally biased region" description="Gly residues" evidence="6">
    <location>
        <begin position="301"/>
        <end position="314"/>
    </location>
</feature>
<dbReference type="EMBL" id="LHPF02000013">
    <property type="protein sequence ID" value="PSC71813.1"/>
    <property type="molecule type" value="Genomic_DNA"/>
</dbReference>
<dbReference type="OrthoDB" id="302966at2759"/>
<dbReference type="InterPro" id="IPR013083">
    <property type="entry name" value="Znf_RING/FYVE/PHD"/>
</dbReference>
<evidence type="ECO:0000256" key="2">
    <source>
        <dbReference type="ARBA" id="ARBA00007469"/>
    </source>
</evidence>
<accession>A0A2P6VCJ4</accession>
<dbReference type="Proteomes" id="UP000239649">
    <property type="component" value="Unassembled WGS sequence"/>
</dbReference>
<gene>
    <name evidence="7" type="ORF">C2E20_4933</name>
</gene>
<feature type="compositionally biased region" description="Gly residues" evidence="6">
    <location>
        <begin position="89"/>
        <end position="99"/>
    </location>
</feature>
<feature type="region of interest" description="Disordered" evidence="6">
    <location>
        <begin position="830"/>
        <end position="873"/>
    </location>
</feature>
<evidence type="ECO:0000313" key="8">
    <source>
        <dbReference type="Proteomes" id="UP000239649"/>
    </source>
</evidence>
<dbReference type="SUPFAM" id="SSF55895">
    <property type="entry name" value="Ribonuclease Rh-like"/>
    <property type="match status" value="1"/>
</dbReference>
<evidence type="ECO:0000256" key="5">
    <source>
        <dbReference type="SAM" id="Coils"/>
    </source>
</evidence>
<dbReference type="InterPro" id="IPR001568">
    <property type="entry name" value="RNase_T2-like"/>
</dbReference>
<feature type="compositionally biased region" description="Gly residues" evidence="6">
    <location>
        <begin position="54"/>
        <end position="80"/>
    </location>
</feature>
<evidence type="ECO:0000256" key="4">
    <source>
        <dbReference type="RuleBase" id="RU004328"/>
    </source>
</evidence>
<feature type="compositionally biased region" description="Gly residues" evidence="6">
    <location>
        <begin position="131"/>
        <end position="149"/>
    </location>
</feature>
<feature type="compositionally biased region" description="Gly residues" evidence="6">
    <location>
        <begin position="553"/>
        <end position="563"/>
    </location>
</feature>
<feature type="compositionally biased region" description="Low complexity" evidence="6">
    <location>
        <begin position="531"/>
        <end position="552"/>
    </location>
</feature>
<evidence type="ECO:0000256" key="1">
    <source>
        <dbReference type="ARBA" id="ARBA00004496"/>
    </source>
</evidence>
<dbReference type="GO" id="GO:0000976">
    <property type="term" value="F:transcription cis-regulatory region binding"/>
    <property type="evidence" value="ECO:0007669"/>
    <property type="project" value="TreeGrafter"/>
</dbReference>
<dbReference type="GO" id="GO:0045944">
    <property type="term" value="P:positive regulation of transcription by RNA polymerase II"/>
    <property type="evidence" value="ECO:0007669"/>
    <property type="project" value="TreeGrafter"/>
</dbReference>
<keyword evidence="5" id="KW-0175">Coiled coil</keyword>
<feature type="compositionally biased region" description="Low complexity" evidence="6">
    <location>
        <begin position="512"/>
        <end position="522"/>
    </location>
</feature>
<dbReference type="InterPro" id="IPR036430">
    <property type="entry name" value="RNase_T2-like_sf"/>
</dbReference>
<feature type="region of interest" description="Disordered" evidence="6">
    <location>
        <begin position="498"/>
        <end position="570"/>
    </location>
</feature>
<dbReference type="GO" id="GO:0005737">
    <property type="term" value="C:cytoplasm"/>
    <property type="evidence" value="ECO:0007669"/>
    <property type="project" value="UniProtKB-SubCell"/>
</dbReference>
<dbReference type="InterPro" id="IPR039739">
    <property type="entry name" value="MAG2/RNF10"/>
</dbReference>
<dbReference type="PANTHER" id="PTHR12983:SF9">
    <property type="entry name" value="E3 UBIQUITIN-PROTEIN LIGASE RNF10"/>
    <property type="match status" value="1"/>
</dbReference>
<comment type="similarity">
    <text evidence="2 4">Belongs to the RNase T2 family.</text>
</comment>
<dbReference type="Pfam" id="PF00445">
    <property type="entry name" value="Ribonuclease_T2"/>
    <property type="match status" value="1"/>
</dbReference>
<feature type="coiled-coil region" evidence="5">
    <location>
        <begin position="694"/>
        <end position="721"/>
    </location>
</feature>
<reference evidence="7 8" key="1">
    <citation type="journal article" date="2018" name="Plant J.">
        <title>Genome sequences of Chlorella sorokiniana UTEX 1602 and Micractinium conductrix SAG 241.80: implications to maltose excretion by a green alga.</title>
        <authorList>
            <person name="Arriola M.B."/>
            <person name="Velmurugan N."/>
            <person name="Zhang Y."/>
            <person name="Plunkett M.H."/>
            <person name="Hondzo H."/>
            <person name="Barney B.M."/>
        </authorList>
    </citation>
    <scope>NUCLEOTIDE SEQUENCE [LARGE SCALE GENOMIC DNA]</scope>
    <source>
        <strain evidence="7 8">SAG 241.80</strain>
    </source>
</reference>
<dbReference type="AlphaFoldDB" id="A0A2P6VCJ4"/>
<organism evidence="7 8">
    <name type="scientific">Micractinium conductrix</name>
    <dbReference type="NCBI Taxonomy" id="554055"/>
    <lineage>
        <taxon>Eukaryota</taxon>
        <taxon>Viridiplantae</taxon>
        <taxon>Chlorophyta</taxon>
        <taxon>core chlorophytes</taxon>
        <taxon>Trebouxiophyceae</taxon>
        <taxon>Chlorellales</taxon>
        <taxon>Chlorellaceae</taxon>
        <taxon>Chlorella clade</taxon>
        <taxon>Micractinium</taxon>
    </lineage>
</organism>
<keyword evidence="3" id="KW-0963">Cytoplasm</keyword>
<feature type="compositionally biased region" description="Gly residues" evidence="6">
    <location>
        <begin position="333"/>
        <end position="351"/>
    </location>
</feature>
<feature type="region of interest" description="Disordered" evidence="6">
    <location>
        <begin position="294"/>
        <end position="362"/>
    </location>
</feature>
<dbReference type="Gene3D" id="3.30.40.10">
    <property type="entry name" value="Zinc/RING finger domain, C3HC4 (zinc finger)"/>
    <property type="match status" value="1"/>
</dbReference>
<feature type="compositionally biased region" description="Low complexity" evidence="6">
    <location>
        <begin position="7"/>
        <end position="38"/>
    </location>
</feature>
<evidence type="ECO:0000256" key="6">
    <source>
        <dbReference type="SAM" id="MobiDB-lite"/>
    </source>
</evidence>
<dbReference type="PROSITE" id="PS00531">
    <property type="entry name" value="RNASE_T2_2"/>
    <property type="match status" value="1"/>
</dbReference>
<dbReference type="CDD" id="cd00374">
    <property type="entry name" value="RNase_T2"/>
    <property type="match status" value="1"/>
</dbReference>